<keyword evidence="1" id="KW-1133">Transmembrane helix</keyword>
<evidence type="ECO:0000313" key="2">
    <source>
        <dbReference type="EMBL" id="GAO52663.1"/>
    </source>
</evidence>
<organism evidence="2 3">
    <name type="scientific">Saitoella complicata (strain BCRC 22490 / CBS 7301 / JCM 7358 / NBRC 10748 / NRRL Y-17804)</name>
    <dbReference type="NCBI Taxonomy" id="698492"/>
    <lineage>
        <taxon>Eukaryota</taxon>
        <taxon>Fungi</taxon>
        <taxon>Dikarya</taxon>
        <taxon>Ascomycota</taxon>
        <taxon>Taphrinomycotina</taxon>
        <taxon>Taphrinomycotina incertae sedis</taxon>
        <taxon>Saitoella</taxon>
    </lineage>
</organism>
<proteinExistence type="predicted"/>
<feature type="transmembrane region" description="Helical" evidence="1">
    <location>
        <begin position="51"/>
        <end position="71"/>
    </location>
</feature>
<reference evidence="2 3" key="1">
    <citation type="journal article" date="2011" name="J. Gen. Appl. Microbiol.">
        <title>Draft genome sequencing of the enigmatic yeast Saitoella complicata.</title>
        <authorList>
            <person name="Nishida H."/>
            <person name="Hamamoto M."/>
            <person name="Sugiyama J."/>
        </authorList>
    </citation>
    <scope>NUCLEOTIDE SEQUENCE [LARGE SCALE GENOMIC DNA]</scope>
    <source>
        <strain evidence="2 3">NRRL Y-17804</strain>
    </source>
</reference>
<accession>A0A0E9NSB7</accession>
<keyword evidence="1" id="KW-0812">Transmembrane</keyword>
<dbReference type="EMBL" id="BACD03000079">
    <property type="protein sequence ID" value="GAO52663.1"/>
    <property type="molecule type" value="Genomic_DNA"/>
</dbReference>
<reference evidence="2 3" key="2">
    <citation type="journal article" date="2014" name="J. Gen. Appl. Microbiol.">
        <title>The early diverging ascomycetous budding yeast Saitoella complicata has three histone deacetylases belonging to the Clr6, Hos2, and Rpd3 lineages.</title>
        <authorList>
            <person name="Nishida H."/>
            <person name="Matsumoto T."/>
            <person name="Kondo S."/>
            <person name="Hamamoto M."/>
            <person name="Yoshikawa H."/>
        </authorList>
    </citation>
    <scope>NUCLEOTIDE SEQUENCE [LARGE SCALE GENOMIC DNA]</scope>
    <source>
        <strain evidence="2 3">NRRL Y-17804</strain>
    </source>
</reference>
<evidence type="ECO:0000256" key="1">
    <source>
        <dbReference type="SAM" id="Phobius"/>
    </source>
</evidence>
<evidence type="ECO:0000313" key="3">
    <source>
        <dbReference type="Proteomes" id="UP000033140"/>
    </source>
</evidence>
<keyword evidence="1" id="KW-0472">Membrane</keyword>
<protein>
    <submittedName>
        <fullName evidence="2">Uncharacterized protein</fullName>
    </submittedName>
</protein>
<dbReference type="Proteomes" id="UP000033140">
    <property type="component" value="Unassembled WGS sequence"/>
</dbReference>
<keyword evidence="3" id="KW-1185">Reference proteome</keyword>
<name>A0A0E9NSB7_SAICN</name>
<dbReference type="AlphaFoldDB" id="A0A0E9NSB7"/>
<reference evidence="2 3" key="3">
    <citation type="journal article" date="2015" name="Genome Announc.">
        <title>Draft Genome Sequence of the Archiascomycetous Yeast Saitoella complicata.</title>
        <authorList>
            <person name="Yamauchi K."/>
            <person name="Kondo S."/>
            <person name="Hamamoto M."/>
            <person name="Takahashi Y."/>
            <person name="Ogura Y."/>
            <person name="Hayashi T."/>
            <person name="Nishida H."/>
        </authorList>
    </citation>
    <scope>NUCLEOTIDE SEQUENCE [LARGE SCALE GENOMIC DNA]</scope>
    <source>
        <strain evidence="2 3">NRRL Y-17804</strain>
    </source>
</reference>
<sequence length="118" mass="12302">MGGSRGWVLQAPRCLKIHKRHESLRSVYTTGPATSDVQTPRLTLRNSIMKLAILLFATALIIAGTTAAPVPGPDAEAYIASLQASSSAVAVGAVNDEKINCKRQSIGVDAVNGNEACA</sequence>
<gene>
    <name evidence="2" type="ORF">G7K_6735-t1</name>
</gene>
<comment type="caution">
    <text evidence="2">The sequence shown here is derived from an EMBL/GenBank/DDBJ whole genome shotgun (WGS) entry which is preliminary data.</text>
</comment>